<dbReference type="RefSeq" id="WP_188710895.1">
    <property type="nucleotide sequence ID" value="NZ_BMHO01000001.1"/>
</dbReference>
<feature type="domain" description="Amine oxidase" evidence="1">
    <location>
        <begin position="27"/>
        <end position="491"/>
    </location>
</feature>
<dbReference type="PRINTS" id="PR00411">
    <property type="entry name" value="PNDRDTASEI"/>
</dbReference>
<dbReference type="AlphaFoldDB" id="A0A917DDG2"/>
<dbReference type="Gene3D" id="1.10.3110.10">
    <property type="entry name" value="protoporphyrinogen ix oxidase, domain 3"/>
    <property type="match status" value="1"/>
</dbReference>
<evidence type="ECO:0000259" key="1">
    <source>
        <dbReference type="Pfam" id="PF01593"/>
    </source>
</evidence>
<dbReference type="InterPro" id="IPR002937">
    <property type="entry name" value="Amino_oxidase"/>
</dbReference>
<dbReference type="InterPro" id="IPR050464">
    <property type="entry name" value="Zeta_carotene_desat/Oxidored"/>
</dbReference>
<gene>
    <name evidence="2" type="primary">hemY</name>
    <name evidence="2" type="ORF">GCM10010915_06770</name>
</gene>
<dbReference type="InterPro" id="IPR036188">
    <property type="entry name" value="FAD/NAD-bd_sf"/>
</dbReference>
<name>A0A917DDG2_9MICO</name>
<dbReference type="EMBL" id="BMHO01000001">
    <property type="protein sequence ID" value="GGD29254.1"/>
    <property type="molecule type" value="Genomic_DNA"/>
</dbReference>
<evidence type="ECO:0000313" key="2">
    <source>
        <dbReference type="EMBL" id="GGD29254.1"/>
    </source>
</evidence>
<evidence type="ECO:0000313" key="3">
    <source>
        <dbReference type="Proteomes" id="UP000633205"/>
    </source>
</evidence>
<dbReference type="GO" id="GO:0016491">
    <property type="term" value="F:oxidoreductase activity"/>
    <property type="evidence" value="ECO:0007669"/>
    <property type="project" value="InterPro"/>
</dbReference>
<dbReference type="PANTHER" id="PTHR42923:SF3">
    <property type="entry name" value="PROTOPORPHYRINOGEN OXIDASE"/>
    <property type="match status" value="1"/>
</dbReference>
<organism evidence="2 3">
    <name type="scientific">Microbacterium faecale</name>
    <dbReference type="NCBI Taxonomy" id="1804630"/>
    <lineage>
        <taxon>Bacteria</taxon>
        <taxon>Bacillati</taxon>
        <taxon>Actinomycetota</taxon>
        <taxon>Actinomycetes</taxon>
        <taxon>Micrococcales</taxon>
        <taxon>Microbacteriaceae</taxon>
        <taxon>Microbacterium</taxon>
    </lineage>
</organism>
<proteinExistence type="predicted"/>
<dbReference type="SUPFAM" id="SSF51905">
    <property type="entry name" value="FAD/NAD(P)-binding domain"/>
    <property type="match status" value="1"/>
</dbReference>
<sequence length="504" mass="51071">MSDEAYDLADLHERAEDARVVVVGAGIGGLVAAREIAKLGIGVTLVDAADAPGGAIRSARVAGLMLDLGAESFATRGDHVERLLDDLGLADEVVTPGTGAGGAWVAGVPGVGAAPLPVGGILGIPANPFADDVRRVLGWRGVWRAYLDRIRPVLTIGHARSLGELVGSRMGAKVRDRLVAPVTTGVYSATADDIDPDIAAPGLNAAVTRAGSLSGGVAALVADRQVAPGGAVRGLRGGMGRLVTALVDDIVELGGEVRPGVRALAIERADATEPEDPEPIDDAEQSPRAWRVTLADEDALAADAVIVATEEAPARRLVAPIADGLAADPPAPGPAIAIVTLVVRSDALDAAPRGTGVLTVPGSHRAKALTHTTAKWQWVADEAGAGVHALRVSFGSADGPPATDGLSAADAATLALAEASALLGVDLDRTALIASRVERFAQSQPASTIGQAERTRSARAAIRSAPTIGAVGAWLAGTGLAQVVPDAIAEADRIRRAVLFPESD</sequence>
<reference evidence="2" key="1">
    <citation type="journal article" date="2014" name="Int. J. Syst. Evol. Microbiol.">
        <title>Complete genome sequence of Corynebacterium casei LMG S-19264T (=DSM 44701T), isolated from a smear-ripened cheese.</title>
        <authorList>
            <consortium name="US DOE Joint Genome Institute (JGI-PGF)"/>
            <person name="Walter F."/>
            <person name="Albersmeier A."/>
            <person name="Kalinowski J."/>
            <person name="Ruckert C."/>
        </authorList>
    </citation>
    <scope>NUCLEOTIDE SEQUENCE</scope>
    <source>
        <strain evidence="2">CGMCC 1.15152</strain>
    </source>
</reference>
<accession>A0A917DDG2</accession>
<dbReference type="Gene3D" id="3.50.50.60">
    <property type="entry name" value="FAD/NAD(P)-binding domain"/>
    <property type="match status" value="1"/>
</dbReference>
<reference evidence="2" key="2">
    <citation type="submission" date="2020-09" db="EMBL/GenBank/DDBJ databases">
        <authorList>
            <person name="Sun Q."/>
            <person name="Zhou Y."/>
        </authorList>
    </citation>
    <scope>NUCLEOTIDE SEQUENCE</scope>
    <source>
        <strain evidence="2">CGMCC 1.15152</strain>
    </source>
</reference>
<dbReference type="PANTHER" id="PTHR42923">
    <property type="entry name" value="PROTOPORPHYRINOGEN OXIDASE"/>
    <property type="match status" value="1"/>
</dbReference>
<dbReference type="Pfam" id="PF01593">
    <property type="entry name" value="Amino_oxidase"/>
    <property type="match status" value="1"/>
</dbReference>
<comment type="caution">
    <text evidence="2">The sequence shown here is derived from an EMBL/GenBank/DDBJ whole genome shotgun (WGS) entry which is preliminary data.</text>
</comment>
<keyword evidence="3" id="KW-1185">Reference proteome</keyword>
<protein>
    <submittedName>
        <fullName evidence="2">Protoporphyrinogen oxidase</fullName>
    </submittedName>
</protein>
<dbReference type="Proteomes" id="UP000633205">
    <property type="component" value="Unassembled WGS sequence"/>
</dbReference>
<dbReference type="Gene3D" id="3.90.660.20">
    <property type="entry name" value="Protoporphyrinogen oxidase, mitochondrial, domain 2"/>
    <property type="match status" value="1"/>
</dbReference>
<dbReference type="SUPFAM" id="SSF54373">
    <property type="entry name" value="FAD-linked reductases, C-terminal domain"/>
    <property type="match status" value="1"/>
</dbReference>